<dbReference type="InterPro" id="IPR000651">
    <property type="entry name" value="Ras-like_Gua-exchang_fac_N"/>
</dbReference>
<dbReference type="GO" id="GO:0005886">
    <property type="term" value="C:plasma membrane"/>
    <property type="evidence" value="ECO:0007669"/>
    <property type="project" value="TreeGrafter"/>
</dbReference>
<evidence type="ECO:0000313" key="6">
    <source>
        <dbReference type="EMBL" id="KAF2074646.1"/>
    </source>
</evidence>
<evidence type="ECO:0000259" key="4">
    <source>
        <dbReference type="PROSITE" id="PS50009"/>
    </source>
</evidence>
<name>A0A8J4PW11_9MYCE</name>
<evidence type="ECO:0000256" key="1">
    <source>
        <dbReference type="ARBA" id="ARBA00022658"/>
    </source>
</evidence>
<comment type="caution">
    <text evidence="6">The sequence shown here is derived from an EMBL/GenBank/DDBJ whole genome shotgun (WGS) entry which is preliminary data.</text>
</comment>
<dbReference type="Gene3D" id="1.10.840.10">
    <property type="entry name" value="Ras guanine-nucleotide exchange factors catalytic domain"/>
    <property type="match status" value="1"/>
</dbReference>
<feature type="compositionally biased region" description="Low complexity" evidence="3">
    <location>
        <begin position="1"/>
        <end position="18"/>
    </location>
</feature>
<feature type="domain" description="N-terminal Ras-GEF" evidence="5">
    <location>
        <begin position="203"/>
        <end position="318"/>
    </location>
</feature>
<proteinExistence type="predicted"/>
<feature type="region of interest" description="Disordered" evidence="3">
    <location>
        <begin position="1"/>
        <end position="46"/>
    </location>
</feature>
<organism evidence="6 7">
    <name type="scientific">Polysphondylium violaceum</name>
    <dbReference type="NCBI Taxonomy" id="133409"/>
    <lineage>
        <taxon>Eukaryota</taxon>
        <taxon>Amoebozoa</taxon>
        <taxon>Evosea</taxon>
        <taxon>Eumycetozoa</taxon>
        <taxon>Dictyostelia</taxon>
        <taxon>Dictyosteliales</taxon>
        <taxon>Dictyosteliaceae</taxon>
        <taxon>Polysphondylium</taxon>
    </lineage>
</organism>
<feature type="compositionally biased region" description="Low complexity" evidence="3">
    <location>
        <begin position="31"/>
        <end position="43"/>
    </location>
</feature>
<dbReference type="SMART" id="SM00147">
    <property type="entry name" value="RasGEF"/>
    <property type="match status" value="1"/>
</dbReference>
<evidence type="ECO:0000256" key="3">
    <source>
        <dbReference type="SAM" id="MobiDB-lite"/>
    </source>
</evidence>
<protein>
    <recommendedName>
        <fullName evidence="8">Ras guanine nucleotide exchange factor</fullName>
    </recommendedName>
</protein>
<keyword evidence="1 2" id="KW-0344">Guanine-nucleotide releasing factor</keyword>
<evidence type="ECO:0000259" key="5">
    <source>
        <dbReference type="PROSITE" id="PS50212"/>
    </source>
</evidence>
<dbReference type="Pfam" id="PF00618">
    <property type="entry name" value="RasGEF_N"/>
    <property type="match status" value="1"/>
</dbReference>
<dbReference type="PANTHER" id="PTHR23113">
    <property type="entry name" value="GUANINE NUCLEOTIDE EXCHANGE FACTOR"/>
    <property type="match status" value="1"/>
</dbReference>
<feature type="compositionally biased region" description="Low complexity" evidence="3">
    <location>
        <begin position="577"/>
        <end position="612"/>
    </location>
</feature>
<sequence length="612" mass="69951">MSSPNNFSPQSPSVQHPQPYTPKKLGFSQLSTFSNGSSNTGSDSIEEAYIPPSEWLSKAMNNHPDILELRERIRPISSTKSYSRNRRSGKTEASHAINDTVLLKLIMQYFHEQNLTTSLKKIQEETKISFVPSEIENDSLESLLRIGVKDPNNWFGPLPENGDVDPEVEAYHAYISEDQSDSVQEEGNLTTDRYDEKQILKNPDGTIQAATLNKLILWLIGNFNSSDVNEFKKIFFLTYPSFTSAETVLNKLIQIYHSFENIDSAQVIIFLKFWIEQQPTDFNEKLLAILNNFIDNQTMVSHAKQLRAAIVSKIENSNNHKKEVKDPPEPKVPKNIFSPTLTFDDIDEEEIARQLCLIDFTLYEQIKPSEFLIKGWTKPQYRSKAVNLLNMMRRFNDFTKWVASSLLNEQNSKGRTKLLGRFLKISEHLRSMNNFHSLMAIFGGINNTHVFRTKAIRKDLSKQQQETYTELEKLFLSDTNYKNYRIAYKDAKPPCIPFLGVHLRDLAFVDEGSPDKVNQMINLNKRRTIWKVISNTMRYQPISYNFLKVHQISLFLTELKVDVEQTQPLDLSHDIILPNNSNTSSTSNSSSSASPPSSVNSSLTNLSGIMGK</sequence>
<dbReference type="PROSITE" id="PS50896">
    <property type="entry name" value="LISH"/>
    <property type="match status" value="1"/>
</dbReference>
<accession>A0A8J4PW11</accession>
<dbReference type="Gene3D" id="1.20.870.10">
    <property type="entry name" value="Son of sevenless (SoS) protein Chain: S domain 1"/>
    <property type="match status" value="1"/>
</dbReference>
<feature type="region of interest" description="Disordered" evidence="3">
    <location>
        <begin position="574"/>
        <end position="612"/>
    </location>
</feature>
<dbReference type="AlphaFoldDB" id="A0A8J4PW11"/>
<dbReference type="InterPro" id="IPR006594">
    <property type="entry name" value="LisH"/>
</dbReference>
<dbReference type="SUPFAM" id="SSF48366">
    <property type="entry name" value="Ras GEF"/>
    <property type="match status" value="1"/>
</dbReference>
<dbReference type="PROSITE" id="PS50009">
    <property type="entry name" value="RASGEF_CAT"/>
    <property type="match status" value="1"/>
</dbReference>
<dbReference type="InterPro" id="IPR001895">
    <property type="entry name" value="RASGEF_cat_dom"/>
</dbReference>
<dbReference type="PANTHER" id="PTHR23113:SF203">
    <property type="entry name" value="RAS GUANINE NUCLEOTIDE EXCHANGE FACTOR H"/>
    <property type="match status" value="1"/>
</dbReference>
<dbReference type="OrthoDB" id="10254377at2759"/>
<evidence type="ECO:0000256" key="2">
    <source>
        <dbReference type="PROSITE-ProRule" id="PRU00168"/>
    </source>
</evidence>
<feature type="domain" description="Ras-GEF" evidence="4">
    <location>
        <begin position="347"/>
        <end position="572"/>
    </location>
</feature>
<dbReference type="GO" id="GO:0007265">
    <property type="term" value="P:Ras protein signal transduction"/>
    <property type="evidence" value="ECO:0007669"/>
    <property type="project" value="TreeGrafter"/>
</dbReference>
<dbReference type="GO" id="GO:0005085">
    <property type="term" value="F:guanyl-nucleotide exchange factor activity"/>
    <property type="evidence" value="ECO:0007669"/>
    <property type="project" value="UniProtKB-KW"/>
</dbReference>
<dbReference type="InterPro" id="IPR008937">
    <property type="entry name" value="Ras-like_GEF"/>
</dbReference>
<evidence type="ECO:0000313" key="7">
    <source>
        <dbReference type="Proteomes" id="UP000695562"/>
    </source>
</evidence>
<gene>
    <name evidence="6" type="ORF">CYY_004041</name>
</gene>
<evidence type="ECO:0008006" key="8">
    <source>
        <dbReference type="Google" id="ProtNLM"/>
    </source>
</evidence>
<dbReference type="InterPro" id="IPR023578">
    <property type="entry name" value="Ras_GEF_dom_sf"/>
</dbReference>
<reference evidence="6" key="1">
    <citation type="submission" date="2020-01" db="EMBL/GenBank/DDBJ databases">
        <title>Development of genomics and gene disruption for Polysphondylium violaceum indicates a role for the polyketide synthase stlB in stalk morphogenesis.</title>
        <authorList>
            <person name="Narita B."/>
            <person name="Kawabe Y."/>
            <person name="Kin K."/>
            <person name="Saito T."/>
            <person name="Gibbs R."/>
            <person name="Kuspa A."/>
            <person name="Muzny D."/>
            <person name="Queller D."/>
            <person name="Richards S."/>
            <person name="Strassman J."/>
            <person name="Sucgang R."/>
            <person name="Worley K."/>
            <person name="Schaap P."/>
        </authorList>
    </citation>
    <scope>NUCLEOTIDE SEQUENCE</scope>
    <source>
        <strain evidence="6">QSvi11</strain>
    </source>
</reference>
<dbReference type="SMART" id="SM00229">
    <property type="entry name" value="RasGEFN"/>
    <property type="match status" value="1"/>
</dbReference>
<keyword evidence="7" id="KW-1185">Reference proteome</keyword>
<dbReference type="InterPro" id="IPR036964">
    <property type="entry name" value="RASGEF_cat_dom_sf"/>
</dbReference>
<dbReference type="EMBL" id="AJWJ01000136">
    <property type="protein sequence ID" value="KAF2074646.1"/>
    <property type="molecule type" value="Genomic_DNA"/>
</dbReference>
<dbReference type="Proteomes" id="UP000695562">
    <property type="component" value="Unassembled WGS sequence"/>
</dbReference>
<dbReference type="CDD" id="cd06224">
    <property type="entry name" value="REM"/>
    <property type="match status" value="1"/>
</dbReference>
<dbReference type="CDD" id="cd00155">
    <property type="entry name" value="RasGEF"/>
    <property type="match status" value="1"/>
</dbReference>
<dbReference type="PROSITE" id="PS50212">
    <property type="entry name" value="RASGEF_NTER"/>
    <property type="match status" value="1"/>
</dbReference>
<dbReference type="Pfam" id="PF00617">
    <property type="entry name" value="RasGEF"/>
    <property type="match status" value="1"/>
</dbReference>